<dbReference type="AlphaFoldDB" id="A0A067Q9A9"/>
<reference evidence="3" key="1">
    <citation type="journal article" date="2014" name="Proc. Natl. Acad. Sci. U.S.A.">
        <title>Extensive sampling of basidiomycete genomes demonstrates inadequacy of the white-rot/brown-rot paradigm for wood decay fungi.</title>
        <authorList>
            <person name="Riley R."/>
            <person name="Salamov A.A."/>
            <person name="Brown D.W."/>
            <person name="Nagy L.G."/>
            <person name="Floudas D."/>
            <person name="Held B.W."/>
            <person name="Levasseur A."/>
            <person name="Lombard V."/>
            <person name="Morin E."/>
            <person name="Otillar R."/>
            <person name="Lindquist E.A."/>
            <person name="Sun H."/>
            <person name="LaButti K.M."/>
            <person name="Schmutz J."/>
            <person name="Jabbour D."/>
            <person name="Luo H."/>
            <person name="Baker S.E."/>
            <person name="Pisabarro A.G."/>
            <person name="Walton J.D."/>
            <person name="Blanchette R.A."/>
            <person name="Henrissat B."/>
            <person name="Martin F."/>
            <person name="Cullen D."/>
            <person name="Hibbett D.S."/>
            <person name="Grigoriev I.V."/>
        </authorList>
    </citation>
    <scope>NUCLEOTIDE SEQUENCE [LARGE SCALE GENOMIC DNA]</scope>
    <source>
        <strain evidence="3">MUCL 33604</strain>
    </source>
</reference>
<sequence length="434" mass="47905">MHPNAKKAIQDALKEVAHEDYLVSSLFCLFESIRVANSFKLTDEKGVDVQSDTQAGAFLNSLITTYNHIDKTQYPYILGYGVTQKIPHPVTGTPAFRPSKFIFSTTPSKEDDGSQASLNLCMINANDHNLSDPLLDPQQNPSAGVFSPPYVYQTRAKNLKCDGVFAVSDALFFRQWLGPTILTPFDIGPQMADKNQYKLQSPTITGGTGSNTASRSSSWTGDWVEKGSFWEGYHDHRFSGSREILLDFGESLICSALGNSSVNITYRSILQDQPSGDIPAGKKRNVTIDVTGEVYNKMELRQSTPLGNIDEGYVDAKTKWDFQLVITSAEAGKWSVTKQTWNVPGTTTQGKHLTAWAWVDFVMDLFSHNIAGLVDTLLGQLADLPPANFDRVDKQLNSISTAIIMPAGDVYTYLGLDCDNNGNLFSHIKYETIL</sequence>
<evidence type="ECO:0000313" key="2">
    <source>
        <dbReference type="EMBL" id="KDQ59181.1"/>
    </source>
</evidence>
<dbReference type="Proteomes" id="UP000027265">
    <property type="component" value="Unassembled WGS sequence"/>
</dbReference>
<keyword evidence="3" id="KW-1185">Reference proteome</keyword>
<evidence type="ECO:0000313" key="3">
    <source>
        <dbReference type="Proteomes" id="UP000027265"/>
    </source>
</evidence>
<gene>
    <name evidence="2" type="ORF">JAAARDRAFT_655144</name>
</gene>
<evidence type="ECO:0000256" key="1">
    <source>
        <dbReference type="SAM" id="MobiDB-lite"/>
    </source>
</evidence>
<feature type="region of interest" description="Disordered" evidence="1">
    <location>
        <begin position="200"/>
        <end position="220"/>
    </location>
</feature>
<dbReference type="OrthoDB" id="3213330at2759"/>
<dbReference type="EMBL" id="KL197716">
    <property type="protein sequence ID" value="KDQ59181.1"/>
    <property type="molecule type" value="Genomic_DNA"/>
</dbReference>
<organism evidence="2 3">
    <name type="scientific">Jaapia argillacea MUCL 33604</name>
    <dbReference type="NCBI Taxonomy" id="933084"/>
    <lineage>
        <taxon>Eukaryota</taxon>
        <taxon>Fungi</taxon>
        <taxon>Dikarya</taxon>
        <taxon>Basidiomycota</taxon>
        <taxon>Agaricomycotina</taxon>
        <taxon>Agaricomycetes</taxon>
        <taxon>Agaricomycetidae</taxon>
        <taxon>Jaapiales</taxon>
        <taxon>Jaapiaceae</taxon>
        <taxon>Jaapia</taxon>
    </lineage>
</organism>
<dbReference type="InParanoid" id="A0A067Q9A9"/>
<dbReference type="HOGENOM" id="CLU_025798_0_0_1"/>
<name>A0A067Q9A9_9AGAM</name>
<proteinExistence type="predicted"/>
<protein>
    <submittedName>
        <fullName evidence="2">Uncharacterized protein</fullName>
    </submittedName>
</protein>
<accession>A0A067Q9A9</accession>